<dbReference type="AlphaFoldDB" id="A0AAV5KET1"/>
<keyword evidence="3" id="KW-1185">Reference proteome</keyword>
<dbReference type="EMBL" id="BPVZ01000061">
    <property type="protein sequence ID" value="GKV23029.1"/>
    <property type="molecule type" value="Genomic_DNA"/>
</dbReference>
<organism evidence="2 3">
    <name type="scientific">Rubroshorea leprosula</name>
    <dbReference type="NCBI Taxonomy" id="152421"/>
    <lineage>
        <taxon>Eukaryota</taxon>
        <taxon>Viridiplantae</taxon>
        <taxon>Streptophyta</taxon>
        <taxon>Embryophyta</taxon>
        <taxon>Tracheophyta</taxon>
        <taxon>Spermatophyta</taxon>
        <taxon>Magnoliopsida</taxon>
        <taxon>eudicotyledons</taxon>
        <taxon>Gunneridae</taxon>
        <taxon>Pentapetalae</taxon>
        <taxon>rosids</taxon>
        <taxon>malvids</taxon>
        <taxon>Malvales</taxon>
        <taxon>Dipterocarpaceae</taxon>
        <taxon>Rubroshorea</taxon>
    </lineage>
</organism>
<name>A0AAV5KET1_9ROSI</name>
<accession>A0AAV5KET1</accession>
<reference evidence="2 3" key="1">
    <citation type="journal article" date="2021" name="Commun. Biol.">
        <title>The genome of Shorea leprosula (Dipterocarpaceae) highlights the ecological relevance of drought in aseasonal tropical rainforests.</title>
        <authorList>
            <person name="Ng K.K.S."/>
            <person name="Kobayashi M.J."/>
            <person name="Fawcett J.A."/>
            <person name="Hatakeyama M."/>
            <person name="Paape T."/>
            <person name="Ng C.H."/>
            <person name="Ang C.C."/>
            <person name="Tnah L.H."/>
            <person name="Lee C.T."/>
            <person name="Nishiyama T."/>
            <person name="Sese J."/>
            <person name="O'Brien M.J."/>
            <person name="Copetti D."/>
            <person name="Mohd Noor M.I."/>
            <person name="Ong R.C."/>
            <person name="Putra M."/>
            <person name="Sireger I.Z."/>
            <person name="Indrioko S."/>
            <person name="Kosugi Y."/>
            <person name="Izuno A."/>
            <person name="Isagi Y."/>
            <person name="Lee S.L."/>
            <person name="Shimizu K.K."/>
        </authorList>
    </citation>
    <scope>NUCLEOTIDE SEQUENCE [LARGE SCALE GENOMIC DNA]</scope>
    <source>
        <strain evidence="2">214</strain>
    </source>
</reference>
<proteinExistence type="predicted"/>
<evidence type="ECO:0000256" key="1">
    <source>
        <dbReference type="SAM" id="MobiDB-lite"/>
    </source>
</evidence>
<feature type="region of interest" description="Disordered" evidence="1">
    <location>
        <begin position="1"/>
        <end position="20"/>
    </location>
</feature>
<evidence type="ECO:0000313" key="2">
    <source>
        <dbReference type="EMBL" id="GKV23029.1"/>
    </source>
</evidence>
<dbReference type="Proteomes" id="UP001054252">
    <property type="component" value="Unassembled WGS sequence"/>
</dbReference>
<evidence type="ECO:0000313" key="3">
    <source>
        <dbReference type="Proteomes" id="UP001054252"/>
    </source>
</evidence>
<comment type="caution">
    <text evidence="2">The sequence shown here is derived from an EMBL/GenBank/DDBJ whole genome shotgun (WGS) entry which is preliminary data.</text>
</comment>
<gene>
    <name evidence="2" type="ORF">SLEP1_g32816</name>
</gene>
<sequence length="100" mass="11450">MEMDYVTEFPHSHMDRRPRKRARLGCEFNQAQEKAQSGMYYGQDVGNMSSFGPSRVLPDHANLFEKGLASKGSPPWRDDDKDGHYMFALGENLTSRCNFT</sequence>
<protein>
    <submittedName>
        <fullName evidence="2">Uncharacterized protein</fullName>
    </submittedName>
</protein>